<dbReference type="SUPFAM" id="SSF55455">
    <property type="entry name" value="SRF-like"/>
    <property type="match status" value="1"/>
</dbReference>
<dbReference type="GO" id="GO:0005634">
    <property type="term" value="C:nucleus"/>
    <property type="evidence" value="ECO:0007669"/>
    <property type="project" value="UniProtKB-SubCell"/>
</dbReference>
<dbReference type="GO" id="GO:0006357">
    <property type="term" value="P:regulation of transcription by RNA polymerase II"/>
    <property type="evidence" value="ECO:0000318"/>
    <property type="project" value="GO_Central"/>
</dbReference>
<dbReference type="GO" id="GO:0045944">
    <property type="term" value="P:positive regulation of transcription by RNA polymerase II"/>
    <property type="evidence" value="ECO:0007669"/>
    <property type="project" value="InterPro"/>
</dbReference>
<dbReference type="Proteomes" id="UP000019116">
    <property type="component" value="Chromosome 2B"/>
</dbReference>
<accession>A0A3B6C4D1</accession>
<evidence type="ECO:0000256" key="7">
    <source>
        <dbReference type="SAM" id="MobiDB-lite"/>
    </source>
</evidence>
<keyword evidence="10" id="KW-1185">Reference proteome</keyword>
<reference evidence="9" key="2">
    <citation type="submission" date="2018-10" db="UniProtKB">
        <authorList>
            <consortium name="EnsemblPlants"/>
        </authorList>
    </citation>
    <scope>IDENTIFICATION</scope>
</reference>
<evidence type="ECO:0000259" key="8">
    <source>
        <dbReference type="PROSITE" id="PS50066"/>
    </source>
</evidence>
<dbReference type="EnsemblPlants" id="TraesCS2B02G171700.1">
    <property type="protein sequence ID" value="TraesCS2B02G171700.1.cds1"/>
    <property type="gene ID" value="TraesCS2B02G171700"/>
</dbReference>
<dbReference type="CDD" id="cd00266">
    <property type="entry name" value="MADS_SRF_like"/>
    <property type="match status" value="1"/>
</dbReference>
<sequence length="191" mass="21301">MARKKVALQYIHNRSRRCVTFEKCRNSLMKMAGELGTMCNTKACVLVYGEGSSVPDVFPSHADAVPILNRYKDMPDLVQFKNTVSQEEFLIERITKLKEEANKFQRERENREILILLHKAMLGGILDVHELTLVGPKLEVILKNLGERIAKISQNLEPIGLPTTSAIGHQQHRHGASEDVSSASVAVNGLA</sequence>
<dbReference type="SMART" id="SM00432">
    <property type="entry name" value="MADS"/>
    <property type="match status" value="1"/>
</dbReference>
<gene>
    <name evidence="9" type="primary">LOC123055690</name>
</gene>
<dbReference type="Gramene" id="TraesNOR2B03G00895960.1">
    <property type="protein sequence ID" value="TraesNOR2B03G00895960.1.CDS1"/>
    <property type="gene ID" value="TraesNOR2B03G00895960"/>
</dbReference>
<feature type="domain" description="MADS-box" evidence="8">
    <location>
        <begin position="1"/>
        <end position="50"/>
    </location>
</feature>
<dbReference type="Gramene" id="TraesCS2B02G171700.1">
    <property type="protein sequence ID" value="TraesCS2B02G171700.1.cds1"/>
    <property type="gene ID" value="TraesCS2B02G171700"/>
</dbReference>
<evidence type="ECO:0000256" key="3">
    <source>
        <dbReference type="ARBA" id="ARBA00023125"/>
    </source>
</evidence>
<keyword evidence="5" id="KW-0539">Nucleus</keyword>
<evidence type="ECO:0000313" key="9">
    <source>
        <dbReference type="EnsemblPlants" id="TraesCS2B02G171700.1.cds1"/>
    </source>
</evidence>
<dbReference type="InterPro" id="IPR050142">
    <property type="entry name" value="MADS-box/MEF2_TF"/>
</dbReference>
<evidence type="ECO:0000256" key="4">
    <source>
        <dbReference type="ARBA" id="ARBA00023163"/>
    </source>
</evidence>
<evidence type="ECO:0000256" key="6">
    <source>
        <dbReference type="SAM" id="Coils"/>
    </source>
</evidence>
<dbReference type="GO" id="GO:0000978">
    <property type="term" value="F:RNA polymerase II cis-regulatory region sequence-specific DNA binding"/>
    <property type="evidence" value="ECO:0000318"/>
    <property type="project" value="GO_Central"/>
</dbReference>
<dbReference type="GO" id="GO:0046983">
    <property type="term" value="F:protein dimerization activity"/>
    <property type="evidence" value="ECO:0007669"/>
    <property type="project" value="InterPro"/>
</dbReference>
<keyword evidence="3" id="KW-0238">DNA-binding</keyword>
<dbReference type="OMA" id="MCNTKAC"/>
<proteinExistence type="predicted"/>
<dbReference type="PRINTS" id="PR00404">
    <property type="entry name" value="MADSDOMAIN"/>
</dbReference>
<protein>
    <recommendedName>
        <fullName evidence="8">MADS-box domain-containing protein</fullName>
    </recommendedName>
</protein>
<feature type="compositionally biased region" description="Low complexity" evidence="7">
    <location>
        <begin position="178"/>
        <end position="191"/>
    </location>
</feature>
<evidence type="ECO:0000313" key="10">
    <source>
        <dbReference type="Proteomes" id="UP000019116"/>
    </source>
</evidence>
<dbReference type="Gene3D" id="3.40.1810.10">
    <property type="entry name" value="Transcription factor, MADS-box"/>
    <property type="match status" value="1"/>
</dbReference>
<keyword evidence="4" id="KW-0804">Transcription</keyword>
<evidence type="ECO:0000256" key="2">
    <source>
        <dbReference type="ARBA" id="ARBA00023015"/>
    </source>
</evidence>
<evidence type="ECO:0000256" key="5">
    <source>
        <dbReference type="ARBA" id="ARBA00023242"/>
    </source>
</evidence>
<dbReference type="OrthoDB" id="668608at2759"/>
<dbReference type="InterPro" id="IPR036879">
    <property type="entry name" value="TF_MADSbox_sf"/>
</dbReference>
<feature type="region of interest" description="Disordered" evidence="7">
    <location>
        <begin position="167"/>
        <end position="191"/>
    </location>
</feature>
<dbReference type="InterPro" id="IPR002100">
    <property type="entry name" value="TF_MADSbox"/>
</dbReference>
<reference evidence="9" key="1">
    <citation type="submission" date="2018-08" db="EMBL/GenBank/DDBJ databases">
        <authorList>
            <person name="Rossello M."/>
        </authorList>
    </citation>
    <scope>NUCLEOTIDE SEQUENCE [LARGE SCALE GENOMIC DNA]</scope>
    <source>
        <strain evidence="9">cv. Chinese Spring</strain>
    </source>
</reference>
<feature type="coiled-coil region" evidence="6">
    <location>
        <begin position="87"/>
        <end position="114"/>
    </location>
</feature>
<dbReference type="Gramene" id="TraesCS2B03G0420300.1">
    <property type="protein sequence ID" value="TraesCS2B03G0420300.1.CDS1"/>
    <property type="gene ID" value="TraesCS2B03G0420300"/>
</dbReference>
<dbReference type="PROSITE" id="PS50066">
    <property type="entry name" value="MADS_BOX_2"/>
    <property type="match status" value="1"/>
</dbReference>
<dbReference type="AlphaFoldDB" id="A0A3B6C4D1"/>
<dbReference type="STRING" id="4565.A0A3B6C4D1"/>
<evidence type="ECO:0000256" key="1">
    <source>
        <dbReference type="ARBA" id="ARBA00004123"/>
    </source>
</evidence>
<keyword evidence="2" id="KW-0805">Transcription regulation</keyword>
<comment type="subcellular location">
    <subcellularLocation>
        <location evidence="1">Nucleus</location>
    </subcellularLocation>
</comment>
<organism evidence="9">
    <name type="scientific">Triticum aestivum</name>
    <name type="common">Wheat</name>
    <dbReference type="NCBI Taxonomy" id="4565"/>
    <lineage>
        <taxon>Eukaryota</taxon>
        <taxon>Viridiplantae</taxon>
        <taxon>Streptophyta</taxon>
        <taxon>Embryophyta</taxon>
        <taxon>Tracheophyta</taxon>
        <taxon>Spermatophyta</taxon>
        <taxon>Magnoliopsida</taxon>
        <taxon>Liliopsida</taxon>
        <taxon>Poales</taxon>
        <taxon>Poaceae</taxon>
        <taxon>BOP clade</taxon>
        <taxon>Pooideae</taxon>
        <taxon>Triticodae</taxon>
        <taxon>Triticeae</taxon>
        <taxon>Triticinae</taxon>
        <taxon>Triticum</taxon>
    </lineage>
</organism>
<name>A0A3B6C4D1_WHEAT</name>
<dbReference type="Pfam" id="PF00319">
    <property type="entry name" value="SRF-TF"/>
    <property type="match status" value="1"/>
</dbReference>
<dbReference type="InterPro" id="IPR033897">
    <property type="entry name" value="SRF-like_MADS-box"/>
</dbReference>
<dbReference type="PANTHER" id="PTHR48019">
    <property type="entry name" value="SERUM RESPONSE FACTOR HOMOLOG"/>
    <property type="match status" value="1"/>
</dbReference>
<keyword evidence="6" id="KW-0175">Coiled coil</keyword>
<dbReference type="GO" id="GO:0000981">
    <property type="term" value="F:DNA-binding transcription factor activity, RNA polymerase II-specific"/>
    <property type="evidence" value="ECO:0000318"/>
    <property type="project" value="GO_Central"/>
</dbReference>